<gene>
    <name evidence="11" type="ORF">AZI98_02125</name>
</gene>
<dbReference type="Gene3D" id="1.10.3720.10">
    <property type="entry name" value="MetI-like"/>
    <property type="match status" value="1"/>
</dbReference>
<keyword evidence="12" id="KW-1185">Reference proteome</keyword>
<dbReference type="NCBIfam" id="TIGR00969">
    <property type="entry name" value="3a0106s02"/>
    <property type="match status" value="1"/>
</dbReference>
<feature type="transmembrane region" description="Helical" evidence="9">
    <location>
        <begin position="197"/>
        <end position="218"/>
    </location>
</feature>
<dbReference type="InterPro" id="IPR011865">
    <property type="entry name" value="CysT_permease"/>
</dbReference>
<evidence type="ECO:0000256" key="7">
    <source>
        <dbReference type="ARBA" id="ARBA00023136"/>
    </source>
</evidence>
<name>A0A165Z2Y1_9BACI</name>
<evidence type="ECO:0000313" key="11">
    <source>
        <dbReference type="EMBL" id="KZN97770.1"/>
    </source>
</evidence>
<dbReference type="PANTHER" id="PTHR30406">
    <property type="entry name" value="SULFATE TRANSPORT SYSTEM PERMEASE PROTEIN"/>
    <property type="match status" value="1"/>
</dbReference>
<evidence type="ECO:0000256" key="1">
    <source>
        <dbReference type="ARBA" id="ARBA00004141"/>
    </source>
</evidence>
<feature type="transmembrane region" description="Helical" evidence="9">
    <location>
        <begin position="73"/>
        <end position="95"/>
    </location>
</feature>
<feature type="domain" description="ABC transmembrane type-1" evidence="10">
    <location>
        <begin position="69"/>
        <end position="272"/>
    </location>
</feature>
<dbReference type="SUPFAM" id="SSF161098">
    <property type="entry name" value="MetI-like"/>
    <property type="match status" value="1"/>
</dbReference>
<dbReference type="Pfam" id="PF00528">
    <property type="entry name" value="BPD_transp_1"/>
    <property type="match status" value="1"/>
</dbReference>
<dbReference type="InterPro" id="IPR000515">
    <property type="entry name" value="MetI-like"/>
</dbReference>
<sequence length="286" mass="31675">MNGGLEVAKTKQQHRKGVIPGWGLTMGFTLTYLSLIVLIPLSVIFLKASTLSWEQFWQIVTTDRVAASLRLSFVSSFIAAAINLVFGLLLTWVLVKYDFPGKRIIDGLIDLPFALPTAVAGISLTAVYAPTGVIGQYLDRFGIEAVYTPLGVVIALTFIGLPFVVRSIQPILHDLDQQYEEAAAVLGANRWQTFWKVILPSLVPAMFTGFSLAFARALGEYGSVVFISGNMPMKTEIAPLLIVTKLEQYDYEGATAIAAIVLIISFFLLFLINYLQWRTSRKYFIH</sequence>
<dbReference type="GO" id="GO:0005886">
    <property type="term" value="C:plasma membrane"/>
    <property type="evidence" value="ECO:0007669"/>
    <property type="project" value="InterPro"/>
</dbReference>
<feature type="transmembrane region" description="Helical" evidence="9">
    <location>
        <begin position="254"/>
        <end position="275"/>
    </location>
</feature>
<dbReference type="PANTHER" id="PTHR30406:SF8">
    <property type="entry name" value="SULFATE TRANSPORT SYSTEM PERMEASE PROTEIN CYST"/>
    <property type="match status" value="1"/>
</dbReference>
<comment type="function">
    <text evidence="9">Part of the ABC transporter complex (TC 3.A.1.6.1) involved in sulfate/thiosulfate import.</text>
</comment>
<keyword evidence="7 9" id="KW-0472">Membrane</keyword>
<feature type="transmembrane region" description="Helical" evidence="9">
    <location>
        <begin position="141"/>
        <end position="165"/>
    </location>
</feature>
<dbReference type="OrthoDB" id="9808619at2"/>
<evidence type="ECO:0000256" key="9">
    <source>
        <dbReference type="RuleBase" id="RU366001"/>
    </source>
</evidence>
<dbReference type="NCBIfam" id="TIGR02139">
    <property type="entry name" value="permease_CysT"/>
    <property type="match status" value="1"/>
</dbReference>
<feature type="transmembrane region" description="Helical" evidence="9">
    <location>
        <begin position="107"/>
        <end position="129"/>
    </location>
</feature>
<accession>A0A161W2J4</accession>
<comment type="function">
    <text evidence="8">Part of the ABC transporter complex CysAWTP (TC 3.A.1.6.1) involved in sulfate/thiosulfate import. Probably responsible for the translocation of the substrate across the membrane.</text>
</comment>
<keyword evidence="3 9" id="KW-0813">Transport</keyword>
<dbReference type="PROSITE" id="PS50928">
    <property type="entry name" value="ABC_TM1"/>
    <property type="match status" value="1"/>
</dbReference>
<dbReference type="GO" id="GO:0015419">
    <property type="term" value="F:ABC-type sulfate transporter activity"/>
    <property type="evidence" value="ECO:0007669"/>
    <property type="project" value="UniProtKB-UniRule"/>
</dbReference>
<keyword evidence="6 9" id="KW-0764">Sulfate transport</keyword>
<comment type="caution">
    <text evidence="9">Lacks conserved residue(s) required for the propagation of feature annotation.</text>
</comment>
<dbReference type="InterPro" id="IPR005667">
    <property type="entry name" value="Sulph_transpt2"/>
</dbReference>
<dbReference type="EMBL" id="LWBR01000006">
    <property type="protein sequence ID" value="KZN97770.1"/>
    <property type="molecule type" value="Genomic_DNA"/>
</dbReference>
<evidence type="ECO:0000256" key="4">
    <source>
        <dbReference type="ARBA" id="ARBA00022692"/>
    </source>
</evidence>
<keyword evidence="5 9" id="KW-1133">Transmembrane helix</keyword>
<evidence type="ECO:0000313" key="12">
    <source>
        <dbReference type="Proteomes" id="UP000076476"/>
    </source>
</evidence>
<proteinExistence type="inferred from homology"/>
<reference evidence="11 12" key="1">
    <citation type="submission" date="2016-04" db="EMBL/GenBank/DDBJ databases">
        <title>Draft genome sequence of Aeribacillus pallidus 8m3 from petroleum reservoir.</title>
        <authorList>
            <person name="Poltaraus A.B."/>
            <person name="Nazina T.N."/>
            <person name="Tourova T.P."/>
            <person name="Malakho S.M."/>
            <person name="Korshunova A.V."/>
            <person name="Sokolova D.S."/>
        </authorList>
    </citation>
    <scope>NUCLEOTIDE SEQUENCE [LARGE SCALE GENOMIC DNA]</scope>
    <source>
        <strain evidence="11 12">8m3</strain>
    </source>
</reference>
<evidence type="ECO:0000256" key="8">
    <source>
        <dbReference type="ARBA" id="ARBA00025323"/>
    </source>
</evidence>
<comment type="subcellular location">
    <subcellularLocation>
        <location evidence="1">Membrane</location>
        <topology evidence="1">Multi-pass membrane protein</topology>
    </subcellularLocation>
</comment>
<comment type="caution">
    <text evidence="11">The sequence shown here is derived from an EMBL/GenBank/DDBJ whole genome shotgun (WGS) entry which is preliminary data.</text>
</comment>
<evidence type="ECO:0000259" key="10">
    <source>
        <dbReference type="PROSITE" id="PS50928"/>
    </source>
</evidence>
<evidence type="ECO:0000256" key="2">
    <source>
        <dbReference type="ARBA" id="ARBA00011779"/>
    </source>
</evidence>
<organism evidence="11 12">
    <name type="scientific">Aeribacillus pallidus</name>
    <dbReference type="NCBI Taxonomy" id="33936"/>
    <lineage>
        <taxon>Bacteria</taxon>
        <taxon>Bacillati</taxon>
        <taxon>Bacillota</taxon>
        <taxon>Bacilli</taxon>
        <taxon>Bacillales</taxon>
        <taxon>Bacillaceae</taxon>
        <taxon>Aeribacillus</taxon>
    </lineage>
</organism>
<evidence type="ECO:0000256" key="6">
    <source>
        <dbReference type="ARBA" id="ARBA00023032"/>
    </source>
</evidence>
<evidence type="ECO:0000256" key="5">
    <source>
        <dbReference type="ARBA" id="ARBA00022989"/>
    </source>
</evidence>
<feature type="transmembrane region" description="Helical" evidence="9">
    <location>
        <begin position="21"/>
        <end position="46"/>
    </location>
</feature>
<accession>A0A165Z2Y1</accession>
<comment type="similarity">
    <text evidence="9">Belongs to the binding-protein-dependent transport system permease family. CysTW subfamily.</text>
</comment>
<dbReference type="InterPro" id="IPR035906">
    <property type="entry name" value="MetI-like_sf"/>
</dbReference>
<dbReference type="STRING" id="33936.AZI98_02125"/>
<dbReference type="Proteomes" id="UP000076476">
    <property type="component" value="Unassembled WGS sequence"/>
</dbReference>
<dbReference type="AlphaFoldDB" id="A0A165Z2Y1"/>
<comment type="subunit">
    <text evidence="2">The complex is composed of two ATP-binding proteins (CysA), two transmembrane proteins (CysT and CysW) and a solute-binding protein (CysP).</text>
</comment>
<keyword evidence="4 9" id="KW-0812">Transmembrane</keyword>
<dbReference type="FunFam" id="1.10.3720.10:FF:000004">
    <property type="entry name" value="Sulfate transport system permease protein CysT"/>
    <property type="match status" value="1"/>
</dbReference>
<dbReference type="CDD" id="cd06261">
    <property type="entry name" value="TM_PBP2"/>
    <property type="match status" value="1"/>
</dbReference>
<evidence type="ECO:0000256" key="3">
    <source>
        <dbReference type="ARBA" id="ARBA00022448"/>
    </source>
</evidence>
<protein>
    <recommendedName>
        <fullName evidence="9">Sulfate transport system permease protein CysT</fullName>
    </recommendedName>
</protein>